<evidence type="ECO:0000256" key="3">
    <source>
        <dbReference type="ARBA" id="ARBA00022857"/>
    </source>
</evidence>
<dbReference type="AlphaFoldDB" id="A0A936YTT3"/>
<keyword evidence="4" id="KW-0630">Potassium</keyword>
<dbReference type="InterPro" id="IPR016161">
    <property type="entry name" value="Ald_DH/histidinol_DH"/>
</dbReference>
<dbReference type="Gene3D" id="3.40.309.10">
    <property type="entry name" value="Aldehyde Dehydrogenase, Chain A, domain 2"/>
    <property type="match status" value="1"/>
</dbReference>
<dbReference type="InterPro" id="IPR012394">
    <property type="entry name" value="Aldehyde_DH_NAD(P)"/>
</dbReference>
<keyword evidence="2" id="KW-0479">Metal-binding</keyword>
<keyword evidence="15" id="KW-1185">Reference proteome</keyword>
<dbReference type="InterPro" id="IPR016162">
    <property type="entry name" value="Ald_DH_N"/>
</dbReference>
<keyword evidence="5 9" id="KW-0560">Oxidoreductase</keyword>
<feature type="active site" evidence="10">
    <location>
        <position position="285"/>
    </location>
</feature>
<dbReference type="InterPro" id="IPR016163">
    <property type="entry name" value="Ald_DH_C"/>
</dbReference>
<dbReference type="Gene3D" id="3.40.605.10">
    <property type="entry name" value="Aldehyde Dehydrogenase, Chain A, domain 1"/>
    <property type="match status" value="1"/>
</dbReference>
<name>A0A936YTT3_9HYPH</name>
<comment type="pathway">
    <text evidence="8">Amine and polyamine biosynthesis; betaine biosynthesis via choline pathway; betaine from betaine aldehyde: step 1/1.</text>
</comment>
<evidence type="ECO:0000256" key="1">
    <source>
        <dbReference type="ARBA" id="ARBA00009986"/>
    </source>
</evidence>
<proteinExistence type="inferred from homology"/>
<evidence type="ECO:0000256" key="8">
    <source>
        <dbReference type="ARBA" id="ARBA00037921"/>
    </source>
</evidence>
<dbReference type="SUPFAM" id="SSF53720">
    <property type="entry name" value="ALDH-like"/>
    <property type="match status" value="1"/>
</dbReference>
<evidence type="ECO:0000313" key="15">
    <source>
        <dbReference type="Proteomes" id="UP000633219"/>
    </source>
</evidence>
<dbReference type="InterPro" id="IPR016160">
    <property type="entry name" value="Ald_DH_CS_CYS"/>
</dbReference>
<dbReference type="GO" id="GO:0046872">
    <property type="term" value="F:metal ion binding"/>
    <property type="evidence" value="ECO:0007669"/>
    <property type="project" value="UniProtKB-KW"/>
</dbReference>
<organism evidence="14 15">
    <name type="scientific">Rhizobium setariae</name>
    <dbReference type="NCBI Taxonomy" id="2801340"/>
    <lineage>
        <taxon>Bacteria</taxon>
        <taxon>Pseudomonadati</taxon>
        <taxon>Pseudomonadota</taxon>
        <taxon>Alphaproteobacteria</taxon>
        <taxon>Hyphomicrobiales</taxon>
        <taxon>Rhizobiaceae</taxon>
        <taxon>Rhizobium/Agrobacterium group</taxon>
        <taxon>Rhizobium</taxon>
    </lineage>
</organism>
<evidence type="ECO:0000256" key="11">
    <source>
        <dbReference type="PROSITE-ProRule" id="PRU10007"/>
    </source>
</evidence>
<dbReference type="FunFam" id="3.40.309.10:FF:000012">
    <property type="entry name" value="Betaine aldehyde dehydrogenase"/>
    <property type="match status" value="1"/>
</dbReference>
<gene>
    <name evidence="14" type="ORF">JJB09_20115</name>
</gene>
<dbReference type="GO" id="GO:0016620">
    <property type="term" value="F:oxidoreductase activity, acting on the aldehyde or oxo group of donors, NAD or NADP as acceptor"/>
    <property type="evidence" value="ECO:0007669"/>
    <property type="project" value="InterPro"/>
</dbReference>
<protein>
    <recommendedName>
        <fullName evidence="9">Aldehyde dehydrogenase</fullName>
    </recommendedName>
</protein>
<dbReference type="PROSITE" id="PS00070">
    <property type="entry name" value="ALDEHYDE_DEHYDR_CYS"/>
    <property type="match status" value="1"/>
</dbReference>
<comment type="caution">
    <text evidence="14">The sequence shown here is derived from an EMBL/GenBank/DDBJ whole genome shotgun (WGS) entry which is preliminary data.</text>
</comment>
<keyword evidence="6" id="KW-0520">NAD</keyword>
<accession>A0A936YTT3</accession>
<dbReference type="EMBL" id="JAEQNC010000012">
    <property type="protein sequence ID" value="MBL0374329.1"/>
    <property type="molecule type" value="Genomic_DNA"/>
</dbReference>
<evidence type="ECO:0000313" key="14">
    <source>
        <dbReference type="EMBL" id="MBL0374329.1"/>
    </source>
</evidence>
<dbReference type="GO" id="GO:0006081">
    <property type="term" value="P:aldehyde metabolic process"/>
    <property type="evidence" value="ECO:0007669"/>
    <property type="project" value="InterPro"/>
</dbReference>
<dbReference type="Proteomes" id="UP000633219">
    <property type="component" value="Unassembled WGS sequence"/>
</dbReference>
<feature type="active site" evidence="10 11">
    <location>
        <position position="251"/>
    </location>
</feature>
<comment type="similarity">
    <text evidence="1 9 12">Belongs to the aldehyde dehydrogenase family.</text>
</comment>
<keyword evidence="7" id="KW-0558">Oxidation</keyword>
<evidence type="ECO:0000256" key="2">
    <source>
        <dbReference type="ARBA" id="ARBA00022723"/>
    </source>
</evidence>
<evidence type="ECO:0000256" key="10">
    <source>
        <dbReference type="PIRSR" id="PIRSR036492-1"/>
    </source>
</evidence>
<feature type="domain" description="Aldehyde dehydrogenase" evidence="13">
    <location>
        <begin position="12"/>
        <end position="475"/>
    </location>
</feature>
<dbReference type="RefSeq" id="WP_201662490.1">
    <property type="nucleotide sequence ID" value="NZ_JAEQNC010000012.1"/>
</dbReference>
<evidence type="ECO:0000256" key="6">
    <source>
        <dbReference type="ARBA" id="ARBA00023027"/>
    </source>
</evidence>
<dbReference type="PANTHER" id="PTHR43860:SF2">
    <property type="entry name" value="BETAINE ALDEHYDE DEHYDROGENASE-RELATED"/>
    <property type="match status" value="1"/>
</dbReference>
<evidence type="ECO:0000256" key="5">
    <source>
        <dbReference type="ARBA" id="ARBA00023002"/>
    </source>
</evidence>
<dbReference type="FunFam" id="3.40.605.10:FF:000007">
    <property type="entry name" value="NAD/NADP-dependent betaine aldehyde dehydrogenase"/>
    <property type="match status" value="1"/>
</dbReference>
<evidence type="ECO:0000256" key="9">
    <source>
        <dbReference type="PIRNR" id="PIRNR036492"/>
    </source>
</evidence>
<dbReference type="Pfam" id="PF00171">
    <property type="entry name" value="Aldedh"/>
    <property type="match status" value="1"/>
</dbReference>
<reference evidence="14" key="1">
    <citation type="submission" date="2021-01" db="EMBL/GenBank/DDBJ databases">
        <title>Rhizobium sp. strain KVB221 16S ribosomal RNA gene Genome sequencing and assembly.</title>
        <authorList>
            <person name="Kang M."/>
        </authorList>
    </citation>
    <scope>NUCLEOTIDE SEQUENCE</scope>
    <source>
        <strain evidence="14">KVB221</strain>
    </source>
</reference>
<evidence type="ECO:0000256" key="12">
    <source>
        <dbReference type="RuleBase" id="RU003345"/>
    </source>
</evidence>
<dbReference type="PROSITE" id="PS00687">
    <property type="entry name" value="ALDEHYDE_DEHYDR_GLU"/>
    <property type="match status" value="1"/>
</dbReference>
<sequence length="495" mass="53047">MARGHFIGNVFRQGQSNTYLDCIDPATGEVFDSVAAGNAEDIDVAVKAARQAFEGGWRSTTGSQRGTILREIASSIVANRDRLAEIETRDNGKPLPESYIDVDTIAQIFEMYAGMAEDLDKKGEEVVELPGDAMKTTVAFRPIGVVGMITPWNFPLEQFTWKVAPALAAGCCAVVKPSEFTSLSSLELADIIAQTSLPAGVLNVVTGLGSEAGDALVRHPGVNKISFTGSTATGKRIMSAAAEDLKRVSLELGGKNPLIVFDDVDLDAAVQWVAFGAFVNQGQVCTASSRLLVHQNIADRFLKRLTELAEGIRVGAGFVDGVKMGPLVSETQFKKVMSYIEAGRNAGAALLTGGDRPEGLDAGYFIAPTVFANVTPDMAIWTEEIFGPVLSVMTFKDEDEAVRLSNDTPYGLAAAVLSKDRERAERVADALDAGITWQNCSNMVVIQAPWGGVKKSGMGRELGRWGLESFLEPKQKTRWMVDGSLGWYALPAAAE</sequence>
<dbReference type="PANTHER" id="PTHR43860">
    <property type="entry name" value="BETAINE ALDEHYDE DEHYDROGENASE"/>
    <property type="match status" value="1"/>
</dbReference>
<evidence type="ECO:0000256" key="4">
    <source>
        <dbReference type="ARBA" id="ARBA00022958"/>
    </source>
</evidence>
<dbReference type="InterPro" id="IPR015590">
    <property type="entry name" value="Aldehyde_DH_dom"/>
</dbReference>
<evidence type="ECO:0000256" key="7">
    <source>
        <dbReference type="ARBA" id="ARBA00023097"/>
    </source>
</evidence>
<keyword evidence="3" id="KW-0521">NADP</keyword>
<dbReference type="PIRSF" id="PIRSF036492">
    <property type="entry name" value="ALDH"/>
    <property type="match status" value="1"/>
</dbReference>
<dbReference type="InterPro" id="IPR029510">
    <property type="entry name" value="Ald_DH_CS_GLU"/>
</dbReference>
<evidence type="ECO:0000259" key="13">
    <source>
        <dbReference type="Pfam" id="PF00171"/>
    </source>
</evidence>